<evidence type="ECO:0000313" key="3">
    <source>
        <dbReference type="Proteomes" id="UP000255423"/>
    </source>
</evidence>
<dbReference type="GO" id="GO:0006508">
    <property type="term" value="P:proteolysis"/>
    <property type="evidence" value="ECO:0007669"/>
    <property type="project" value="InterPro"/>
</dbReference>
<dbReference type="EMBL" id="UHJL01000002">
    <property type="protein sequence ID" value="SUQ23989.1"/>
    <property type="molecule type" value="Genomic_DNA"/>
</dbReference>
<dbReference type="GO" id="GO:0008233">
    <property type="term" value="F:peptidase activity"/>
    <property type="evidence" value="ECO:0007669"/>
    <property type="project" value="InterPro"/>
</dbReference>
<dbReference type="Proteomes" id="UP000255423">
    <property type="component" value="Unassembled WGS sequence"/>
</dbReference>
<sequence length="147" mass="17212">MGIISIYKNMRFIRQKYLTSCGIACVAMIVGKSHETIMQKAIELFQWQCEDFEDNSRTSRKMIKILLEAFGFEGAFKSFSSWDNIEGLNLVAVRYNSKTGNWHWVVAKRDKTVLKIYDPEKDSPIAFQKNEKPDGRTYRGKWFLRII</sequence>
<proteinExistence type="predicted"/>
<dbReference type="RefSeq" id="WP_109572595.1">
    <property type="nucleotide sequence ID" value="NZ_UHJL01000002.1"/>
</dbReference>
<gene>
    <name evidence="2" type="ORF">SAMN05661053_1379</name>
</gene>
<organism evidence="2 3">
    <name type="scientific">Fibrobacter succinogenes</name>
    <name type="common">Bacteroides succinogenes</name>
    <dbReference type="NCBI Taxonomy" id="833"/>
    <lineage>
        <taxon>Bacteria</taxon>
        <taxon>Pseudomonadati</taxon>
        <taxon>Fibrobacterota</taxon>
        <taxon>Fibrobacteria</taxon>
        <taxon>Fibrobacterales</taxon>
        <taxon>Fibrobacteraceae</taxon>
        <taxon>Fibrobacter</taxon>
    </lineage>
</organism>
<protein>
    <submittedName>
        <fullName evidence="2">Peptidase C39 family protein</fullName>
    </submittedName>
</protein>
<dbReference type="Pfam" id="PF03412">
    <property type="entry name" value="Peptidase_C39"/>
    <property type="match status" value="1"/>
</dbReference>
<dbReference type="InterPro" id="IPR005074">
    <property type="entry name" value="Peptidase_C39"/>
</dbReference>
<accession>A0A380S456</accession>
<feature type="domain" description="Peptidase C39" evidence="1">
    <location>
        <begin position="11"/>
        <end position="126"/>
    </location>
</feature>
<dbReference type="GO" id="GO:0016020">
    <property type="term" value="C:membrane"/>
    <property type="evidence" value="ECO:0007669"/>
    <property type="project" value="InterPro"/>
</dbReference>
<name>A0A380S456_FIBSU</name>
<evidence type="ECO:0000313" key="2">
    <source>
        <dbReference type="EMBL" id="SUQ23989.1"/>
    </source>
</evidence>
<evidence type="ECO:0000259" key="1">
    <source>
        <dbReference type="Pfam" id="PF03412"/>
    </source>
</evidence>
<reference evidence="2 3" key="1">
    <citation type="submission" date="2017-08" db="EMBL/GenBank/DDBJ databases">
        <authorList>
            <person name="de Groot N.N."/>
        </authorList>
    </citation>
    <scope>NUCLEOTIDE SEQUENCE [LARGE SCALE GENOMIC DNA]</scope>
    <source>
        <strain evidence="2 3">HM2</strain>
    </source>
</reference>
<dbReference type="Gene3D" id="3.90.70.10">
    <property type="entry name" value="Cysteine proteinases"/>
    <property type="match status" value="1"/>
</dbReference>
<dbReference type="AlphaFoldDB" id="A0A380S456"/>
<dbReference type="GO" id="GO:0005524">
    <property type="term" value="F:ATP binding"/>
    <property type="evidence" value="ECO:0007669"/>
    <property type="project" value="InterPro"/>
</dbReference>